<dbReference type="Proteomes" id="UP000256805">
    <property type="component" value="Unassembled WGS sequence"/>
</dbReference>
<accession>A0A375JAB6</accession>
<sequence length="135" mass="13118">MRGAARAAPPLGSGVASKSRMRRYLSSAAGVTSAGAAPRAAGRALVERFAAGFAAGFAGFAAGLAAGFAAVVLPVLVPALAVPGPGLRAVPTPGLAAPLPAVRRARESCGVVLAMAVAVCVEHVDASSLGSTCLR</sequence>
<keyword evidence="1" id="KW-0472">Membrane</keyword>
<evidence type="ECO:0000313" key="3">
    <source>
        <dbReference type="Proteomes" id="UP000256805"/>
    </source>
</evidence>
<name>A0A375JAB6_9BURK</name>
<reference evidence="2 3" key="1">
    <citation type="submission" date="2018-01" db="EMBL/GenBank/DDBJ databases">
        <authorList>
            <person name="Gaut B.S."/>
            <person name="Morton B.R."/>
            <person name="Clegg M.T."/>
            <person name="Duvall M.R."/>
        </authorList>
    </citation>
    <scope>NUCLEOTIDE SEQUENCE [LARGE SCALE GENOMIC DNA]</scope>
    <source>
        <strain evidence="2">Cupriavidus taiwanensis cmp 52</strain>
    </source>
</reference>
<organism evidence="2 3">
    <name type="scientific">Cupriavidus taiwanensis</name>
    <dbReference type="NCBI Taxonomy" id="164546"/>
    <lineage>
        <taxon>Bacteria</taxon>
        <taxon>Pseudomonadati</taxon>
        <taxon>Pseudomonadota</taxon>
        <taxon>Betaproteobacteria</taxon>
        <taxon>Burkholderiales</taxon>
        <taxon>Burkholderiaceae</taxon>
        <taxon>Cupriavidus</taxon>
    </lineage>
</organism>
<gene>
    <name evidence="2" type="ORF">CBM2634_B170387</name>
</gene>
<dbReference type="AlphaFoldDB" id="A0A375JAB6"/>
<feature type="transmembrane region" description="Helical" evidence="1">
    <location>
        <begin position="49"/>
        <end position="77"/>
    </location>
</feature>
<keyword evidence="1" id="KW-1133">Transmembrane helix</keyword>
<dbReference type="EMBL" id="OVTA01000040">
    <property type="protein sequence ID" value="SPS01060.1"/>
    <property type="molecule type" value="Genomic_DNA"/>
</dbReference>
<protein>
    <submittedName>
        <fullName evidence="2">Uncharacterized protein</fullName>
    </submittedName>
</protein>
<proteinExistence type="predicted"/>
<evidence type="ECO:0000256" key="1">
    <source>
        <dbReference type="SAM" id="Phobius"/>
    </source>
</evidence>
<keyword evidence="1" id="KW-0812">Transmembrane</keyword>
<evidence type="ECO:0000313" key="2">
    <source>
        <dbReference type="EMBL" id="SPS01060.1"/>
    </source>
</evidence>